<dbReference type="PANTHER" id="PTHR46115">
    <property type="entry name" value="THIOREDOXIN-LIKE PROTEIN 1"/>
    <property type="match status" value="1"/>
</dbReference>
<feature type="transmembrane region" description="Helical" evidence="3">
    <location>
        <begin position="318"/>
        <end position="338"/>
    </location>
</feature>
<evidence type="ECO:0000256" key="2">
    <source>
        <dbReference type="SAM" id="MobiDB-lite"/>
    </source>
</evidence>
<dbReference type="Pfam" id="PF00085">
    <property type="entry name" value="Thioredoxin"/>
    <property type="match status" value="1"/>
</dbReference>
<accession>A0A0G4FXF3</accession>
<name>A0A0G4FXF3_VITBC</name>
<protein>
    <recommendedName>
        <fullName evidence="4">Thioredoxin domain-containing protein</fullName>
    </recommendedName>
</protein>
<evidence type="ECO:0000259" key="4">
    <source>
        <dbReference type="Pfam" id="PF00085"/>
    </source>
</evidence>
<dbReference type="InParanoid" id="A0A0G4FXF3"/>
<dbReference type="InterPro" id="IPR013766">
    <property type="entry name" value="Thioredoxin_domain"/>
</dbReference>
<keyword evidence="3" id="KW-1133">Transmembrane helix</keyword>
<dbReference type="Gene3D" id="3.40.30.10">
    <property type="entry name" value="Glutaredoxin"/>
    <property type="match status" value="1"/>
</dbReference>
<evidence type="ECO:0000256" key="1">
    <source>
        <dbReference type="ARBA" id="ARBA00023157"/>
    </source>
</evidence>
<reference evidence="5 6" key="1">
    <citation type="submission" date="2014-11" db="EMBL/GenBank/DDBJ databases">
        <authorList>
            <person name="Zhu J."/>
            <person name="Qi W."/>
            <person name="Song R."/>
        </authorList>
    </citation>
    <scope>NUCLEOTIDE SEQUENCE [LARGE SCALE GENOMIC DNA]</scope>
</reference>
<keyword evidence="6" id="KW-1185">Reference proteome</keyword>
<dbReference type="InterPro" id="IPR036249">
    <property type="entry name" value="Thioredoxin-like_sf"/>
</dbReference>
<dbReference type="STRING" id="1169540.A0A0G4FXF3"/>
<evidence type="ECO:0000256" key="3">
    <source>
        <dbReference type="SAM" id="Phobius"/>
    </source>
</evidence>
<proteinExistence type="predicted"/>
<feature type="domain" description="Thioredoxin" evidence="4">
    <location>
        <begin position="35"/>
        <end position="99"/>
    </location>
</feature>
<dbReference type="Proteomes" id="UP000041254">
    <property type="component" value="Unassembled WGS sequence"/>
</dbReference>
<feature type="region of interest" description="Disordered" evidence="2">
    <location>
        <begin position="237"/>
        <end position="279"/>
    </location>
</feature>
<gene>
    <name evidence="5" type="ORF">Vbra_6063</name>
</gene>
<organism evidence="5 6">
    <name type="scientific">Vitrella brassicaformis (strain CCMP3155)</name>
    <dbReference type="NCBI Taxonomy" id="1169540"/>
    <lineage>
        <taxon>Eukaryota</taxon>
        <taxon>Sar</taxon>
        <taxon>Alveolata</taxon>
        <taxon>Colpodellida</taxon>
        <taxon>Vitrellaceae</taxon>
        <taxon>Vitrella</taxon>
    </lineage>
</organism>
<dbReference type="AlphaFoldDB" id="A0A0G4FXF3"/>
<keyword evidence="3" id="KW-0812">Transmembrane</keyword>
<dbReference type="VEuPathDB" id="CryptoDB:Vbra_6063"/>
<dbReference type="OrthoDB" id="10263751at2759"/>
<dbReference type="SUPFAM" id="SSF52833">
    <property type="entry name" value="Thioredoxin-like"/>
    <property type="match status" value="1"/>
</dbReference>
<keyword evidence="1" id="KW-1015">Disulfide bond</keyword>
<keyword evidence="3" id="KW-0472">Membrane</keyword>
<sequence>MPGIIHITDERALDALKGEASLLVIEFGKSFHQTPPKLEALSHEYPTVTFCKVDVDKLAQLAQDLDIGTLPTFHLIRGTSGEKVAELKGSDEQKLRRLIEVHAARPSASTDSMIVPIEAPVAIDSPRAPSVHPSELNVPDIVDEEGGGEWSPASCQSAYEQGRLDTVSIRSEDMRNASFAEHEGEKMLDAAKLSRPPSQASNISYFPEDNDFHSKYKRMKLLLNEKERELKTLRQAARRERQALSSAGGVSQSFDDVSSMPRDGSARGDHAFQPSKSRRSSKIEEGVKWLGSKLSSSTIMIQTLIEKHKDFLQPMHRMAILLAICGTAVTVPVVLYVLREQWALG</sequence>
<evidence type="ECO:0000313" key="5">
    <source>
        <dbReference type="EMBL" id="CEM20087.1"/>
    </source>
</evidence>
<dbReference type="EMBL" id="CDMY01000520">
    <property type="protein sequence ID" value="CEM20087.1"/>
    <property type="molecule type" value="Genomic_DNA"/>
</dbReference>
<evidence type="ECO:0000313" key="6">
    <source>
        <dbReference type="Proteomes" id="UP000041254"/>
    </source>
</evidence>
<dbReference type="CDD" id="cd02947">
    <property type="entry name" value="TRX_family"/>
    <property type="match status" value="1"/>
</dbReference>